<evidence type="ECO:0000256" key="3">
    <source>
        <dbReference type="ARBA" id="ARBA00022801"/>
    </source>
</evidence>
<comment type="similarity">
    <text evidence="4">Belongs to the ACTMAP family.</text>
</comment>
<sequence length="203" mass="22988">MCSLPPPPPPLPQLLMARSYKKNETQTQYKCNQNEDNACEWASDFVELREACRKNKICMEIEPYKFVYRHFESILQIGPTCGLVALSMMLNGKVSIDELLRLAKAKGYSNNGHKAHWALVCGIIITKEPAITDAPTSNVYILCKHGKSRHLSVWRIDELAMSNENLWEFSPNREEDNVTYILPECGIGGENGLRSQFIVIEGL</sequence>
<keyword evidence="1" id="KW-0031">Aminopeptidase</keyword>
<dbReference type="OrthoDB" id="198816at2759"/>
<keyword evidence="3" id="KW-0378">Hydrolase</keyword>
<keyword evidence="2" id="KW-0645">Protease</keyword>
<dbReference type="InterPro" id="IPR040043">
    <property type="entry name" value="ACTMAP"/>
</dbReference>
<dbReference type="Proteomes" id="UP000299102">
    <property type="component" value="Unassembled WGS sequence"/>
</dbReference>
<reference evidence="8 9" key="1">
    <citation type="journal article" date="2019" name="Commun. Biol.">
        <title>The bagworm genome reveals a unique fibroin gene that provides high tensile strength.</title>
        <authorList>
            <person name="Kono N."/>
            <person name="Nakamura H."/>
            <person name="Ohtoshi R."/>
            <person name="Tomita M."/>
            <person name="Numata K."/>
            <person name="Arakawa K."/>
        </authorList>
    </citation>
    <scope>NUCLEOTIDE SEQUENCE [LARGE SCALE GENOMIC DNA]</scope>
</reference>
<dbReference type="GO" id="GO:0006508">
    <property type="term" value="P:proteolysis"/>
    <property type="evidence" value="ECO:0007669"/>
    <property type="project" value="UniProtKB-KW"/>
</dbReference>
<organism evidence="8 9">
    <name type="scientific">Eumeta variegata</name>
    <name type="common">Bagworm moth</name>
    <name type="synonym">Eumeta japonica</name>
    <dbReference type="NCBI Taxonomy" id="151549"/>
    <lineage>
        <taxon>Eukaryota</taxon>
        <taxon>Metazoa</taxon>
        <taxon>Ecdysozoa</taxon>
        <taxon>Arthropoda</taxon>
        <taxon>Hexapoda</taxon>
        <taxon>Insecta</taxon>
        <taxon>Pterygota</taxon>
        <taxon>Neoptera</taxon>
        <taxon>Endopterygota</taxon>
        <taxon>Lepidoptera</taxon>
        <taxon>Glossata</taxon>
        <taxon>Ditrysia</taxon>
        <taxon>Tineoidea</taxon>
        <taxon>Psychidae</taxon>
        <taxon>Oiketicinae</taxon>
        <taxon>Eumeta</taxon>
    </lineage>
</organism>
<comment type="caution">
    <text evidence="8">The sequence shown here is derived from an EMBL/GenBank/DDBJ whole genome shotgun (WGS) entry which is preliminary data.</text>
</comment>
<evidence type="ECO:0000256" key="2">
    <source>
        <dbReference type="ARBA" id="ARBA00022670"/>
    </source>
</evidence>
<proteinExistence type="inferred from homology"/>
<dbReference type="Pfam" id="PF21646">
    <property type="entry name" value="ACTMAP-like_C"/>
    <property type="match status" value="1"/>
</dbReference>
<gene>
    <name evidence="8" type="ORF">EVAR_50376_1</name>
</gene>
<dbReference type="PANTHER" id="PTHR28631">
    <property type="entry name" value="UPF0692 PROTEIN C19ORF54"/>
    <property type="match status" value="1"/>
</dbReference>
<name>A0A4C1XW85_EUMVA</name>
<evidence type="ECO:0000256" key="5">
    <source>
        <dbReference type="ARBA" id="ARBA00034848"/>
    </source>
</evidence>
<dbReference type="AlphaFoldDB" id="A0A4C1XW85"/>
<evidence type="ECO:0000313" key="9">
    <source>
        <dbReference type="Proteomes" id="UP000299102"/>
    </source>
</evidence>
<protein>
    <recommendedName>
        <fullName evidence="5">Actin maturation protease</fullName>
    </recommendedName>
    <alternativeName>
        <fullName evidence="6">Actin aminopeptidase ACTMAP</fullName>
    </alternativeName>
</protein>
<dbReference type="STRING" id="151549.A0A4C1XW85"/>
<comment type="catalytic activity">
    <reaction evidence="7">
        <text>N-terminal N(alpha)-acetyl-L-cysteinyl-L-aspartyl-[protein] + H2O = N-terminal L-aspartyl-[protein] + N-acetyl-L-cysteine</text>
        <dbReference type="Rhea" id="RHEA:74579"/>
        <dbReference type="Rhea" id="RHEA-COMP:12669"/>
        <dbReference type="Rhea" id="RHEA-COMP:18395"/>
        <dbReference type="ChEBI" id="CHEBI:15377"/>
        <dbReference type="ChEBI" id="CHEBI:64720"/>
        <dbReference type="ChEBI" id="CHEBI:78236"/>
        <dbReference type="ChEBI" id="CHEBI:193599"/>
    </reaction>
    <physiologicalReaction direction="left-to-right" evidence="7">
        <dbReference type="Rhea" id="RHEA:74580"/>
    </physiologicalReaction>
</comment>
<evidence type="ECO:0000313" key="8">
    <source>
        <dbReference type="EMBL" id="GBP68231.1"/>
    </source>
</evidence>
<evidence type="ECO:0000256" key="6">
    <source>
        <dbReference type="ARBA" id="ARBA00034908"/>
    </source>
</evidence>
<accession>A0A4C1XW85</accession>
<evidence type="ECO:0000256" key="1">
    <source>
        <dbReference type="ARBA" id="ARBA00022438"/>
    </source>
</evidence>
<evidence type="ECO:0000256" key="7">
    <source>
        <dbReference type="ARBA" id="ARBA00049041"/>
    </source>
</evidence>
<evidence type="ECO:0000256" key="4">
    <source>
        <dbReference type="ARBA" id="ARBA00034725"/>
    </source>
</evidence>
<keyword evidence="9" id="KW-1185">Reference proteome</keyword>
<dbReference type="PANTHER" id="PTHR28631:SF1">
    <property type="entry name" value="ACTIN MATURATION PROTEASE"/>
    <property type="match status" value="1"/>
</dbReference>
<dbReference type="GO" id="GO:0004177">
    <property type="term" value="F:aminopeptidase activity"/>
    <property type="evidence" value="ECO:0007669"/>
    <property type="project" value="UniProtKB-KW"/>
</dbReference>
<dbReference type="EMBL" id="BGZK01001004">
    <property type="protein sequence ID" value="GBP68231.1"/>
    <property type="molecule type" value="Genomic_DNA"/>
</dbReference>